<dbReference type="SMART" id="SM00387">
    <property type="entry name" value="HATPase_c"/>
    <property type="match status" value="1"/>
</dbReference>
<dbReference type="InterPro" id="IPR000700">
    <property type="entry name" value="PAS-assoc_C"/>
</dbReference>
<keyword evidence="9" id="KW-0812">Transmembrane</keyword>
<dbReference type="PANTHER" id="PTHR24421">
    <property type="entry name" value="NITRATE/NITRITE SENSOR PROTEIN NARX-RELATED"/>
    <property type="match status" value="1"/>
</dbReference>
<dbReference type="Pfam" id="PF13426">
    <property type="entry name" value="PAS_9"/>
    <property type="match status" value="1"/>
</dbReference>
<evidence type="ECO:0000256" key="2">
    <source>
        <dbReference type="ARBA" id="ARBA00012438"/>
    </source>
</evidence>
<evidence type="ECO:0000259" key="11">
    <source>
        <dbReference type="PROSITE" id="PS50113"/>
    </source>
</evidence>
<dbReference type="Gene3D" id="3.30.450.20">
    <property type="entry name" value="PAS domain"/>
    <property type="match status" value="1"/>
</dbReference>
<keyword evidence="8" id="KW-0902">Two-component regulatory system</keyword>
<dbReference type="InterPro" id="IPR011712">
    <property type="entry name" value="Sig_transdc_His_kin_sub3_dim/P"/>
</dbReference>
<dbReference type="PROSITE" id="PS50109">
    <property type="entry name" value="HIS_KIN"/>
    <property type="match status" value="1"/>
</dbReference>
<dbReference type="Pfam" id="PF02518">
    <property type="entry name" value="HATPase_c"/>
    <property type="match status" value="1"/>
</dbReference>
<keyword evidence="12" id="KW-0614">Plasmid</keyword>
<dbReference type="Pfam" id="PF07730">
    <property type="entry name" value="HisKA_3"/>
    <property type="match status" value="1"/>
</dbReference>
<keyword evidence="6" id="KW-0418">Kinase</keyword>
<evidence type="ECO:0000256" key="1">
    <source>
        <dbReference type="ARBA" id="ARBA00000085"/>
    </source>
</evidence>
<dbReference type="EMBL" id="CP010898">
    <property type="protein sequence ID" value="APD11541.1"/>
    <property type="molecule type" value="Genomic_DNA"/>
</dbReference>
<keyword evidence="7" id="KW-0067">ATP-binding</keyword>
<evidence type="ECO:0000256" key="8">
    <source>
        <dbReference type="ARBA" id="ARBA00023012"/>
    </source>
</evidence>
<dbReference type="InterPro" id="IPR035965">
    <property type="entry name" value="PAS-like_dom_sf"/>
</dbReference>
<dbReference type="InterPro" id="IPR000014">
    <property type="entry name" value="PAS"/>
</dbReference>
<evidence type="ECO:0000256" key="6">
    <source>
        <dbReference type="ARBA" id="ARBA00022777"/>
    </source>
</evidence>
<sequence>MLMSRLIARAASGPSLRRVDRLTIVVLFLLCVALALWGWVAVRTTLESNVAARFASRTAAATDKLAIALSAYREVVHHGAMATTAQTDENAWSEYVRQMHLAQRLPGLATFGACARDGDRIARRVAYSVRDEVALGPENTLVVAHAASATGAAYPLQAGTPGHKFLVLVSDAGPASGCAYAIVDIDTLVHVAIGPLVHDLTLLVAMPDASGHLCPVFDSMSPRAPGEPRPAVVYRAQTIVRYGTRPALFLTYSASGEFARLRGTGVAMLVLMLGVAMSGLTALAWALALRERRGARSLSARVAEDKRCCESRLYSVIQSVREAIITIDENHRIQIFNPTAENIFQCSAMDAIGTPLDRFIPARFREVHRAHIERFGLTGVTERRMGSGGQLAGLRADGAEFPMEASISQTVDASGKFYTVILRDVTEHRRIATALQTSRNELEKLSGRLQEVREAEKRRIARELHDDLGQRLTALKMDASLLRRSVDGHSPAGEGVAQIERAIDGIVVAVRQMAADLRPPMLDDLGLGPAIEWYIQDFSRRYGVAVDLTGAPTLPPVPPAVATGLFRIVQEALNNVAKHARATSVTIDLCCDTAYRLSISDNGRGLPERPPKPNSLGLISMRERARLLGGTLEVHSPAEGGTVVTAVIPRRLPPPAPPVL</sequence>
<protein>
    <recommendedName>
        <fullName evidence="2">histidine kinase</fullName>
        <ecNumber evidence="2">2.7.13.3</ecNumber>
    </recommendedName>
</protein>
<evidence type="ECO:0000256" key="4">
    <source>
        <dbReference type="ARBA" id="ARBA00022679"/>
    </source>
</evidence>
<keyword evidence="3" id="KW-0597">Phosphoprotein</keyword>
<proteinExistence type="predicted"/>
<dbReference type="PROSITE" id="PS50113">
    <property type="entry name" value="PAC"/>
    <property type="match status" value="1"/>
</dbReference>
<feature type="domain" description="PAC" evidence="11">
    <location>
        <begin position="387"/>
        <end position="437"/>
    </location>
</feature>
<dbReference type="SMART" id="SM00091">
    <property type="entry name" value="PAS"/>
    <property type="match status" value="1"/>
</dbReference>
<evidence type="ECO:0000259" key="10">
    <source>
        <dbReference type="PROSITE" id="PS50109"/>
    </source>
</evidence>
<accession>A0ABM6FRS9</accession>
<name>A0ABM6FRS9_9BURK</name>
<dbReference type="InterPro" id="IPR005467">
    <property type="entry name" value="His_kinase_dom"/>
</dbReference>
<comment type="catalytic activity">
    <reaction evidence="1">
        <text>ATP + protein L-histidine = ADP + protein N-phospho-L-histidine.</text>
        <dbReference type="EC" id="2.7.13.3"/>
    </reaction>
</comment>
<evidence type="ECO:0000256" key="5">
    <source>
        <dbReference type="ARBA" id="ARBA00022741"/>
    </source>
</evidence>
<keyword evidence="13" id="KW-1185">Reference proteome</keyword>
<evidence type="ECO:0000313" key="13">
    <source>
        <dbReference type="Proteomes" id="UP000035085"/>
    </source>
</evidence>
<geneLocation type="plasmid" evidence="12 13">
    <name>pPV15</name>
</geneLocation>
<dbReference type="CDD" id="cd16917">
    <property type="entry name" value="HATPase_UhpB-NarQ-NarX-like"/>
    <property type="match status" value="1"/>
</dbReference>
<evidence type="ECO:0000256" key="3">
    <source>
        <dbReference type="ARBA" id="ARBA00022553"/>
    </source>
</evidence>
<gene>
    <name evidence="12" type="ORF">UC34_25520</name>
</gene>
<dbReference type="PANTHER" id="PTHR24421:SF10">
    <property type="entry name" value="NITRATE_NITRITE SENSOR PROTEIN NARQ"/>
    <property type="match status" value="1"/>
</dbReference>
<dbReference type="SUPFAM" id="SSF55785">
    <property type="entry name" value="PYP-like sensor domain (PAS domain)"/>
    <property type="match status" value="1"/>
</dbReference>
<feature type="transmembrane region" description="Helical" evidence="9">
    <location>
        <begin position="266"/>
        <end position="289"/>
    </location>
</feature>
<dbReference type="InterPro" id="IPR050482">
    <property type="entry name" value="Sensor_HK_TwoCompSys"/>
</dbReference>
<dbReference type="InterPro" id="IPR036890">
    <property type="entry name" value="HATPase_C_sf"/>
</dbReference>
<dbReference type="Gene3D" id="3.30.565.10">
    <property type="entry name" value="Histidine kinase-like ATPase, C-terminal domain"/>
    <property type="match status" value="1"/>
</dbReference>
<keyword evidence="5" id="KW-0547">Nucleotide-binding</keyword>
<dbReference type="NCBIfam" id="TIGR00229">
    <property type="entry name" value="sensory_box"/>
    <property type="match status" value="1"/>
</dbReference>
<keyword evidence="9" id="KW-0472">Membrane</keyword>
<evidence type="ECO:0000256" key="9">
    <source>
        <dbReference type="SAM" id="Phobius"/>
    </source>
</evidence>
<reference evidence="13" key="1">
    <citation type="submission" date="2015-02" db="EMBL/GenBank/DDBJ databases">
        <title>Complete Genome Sequencing of Pandoraea vervacti NS15 sp. nov.</title>
        <authorList>
            <person name="Chan K.-G."/>
        </authorList>
    </citation>
    <scope>NUCLEOTIDE SEQUENCE [LARGE SCALE GENOMIC DNA]</scope>
    <source>
        <strain evidence="13">NS15</strain>
        <plasmid evidence="13">pPV15</plasmid>
    </source>
</reference>
<organism evidence="12 13">
    <name type="scientific">Pandoraea vervacti</name>
    <dbReference type="NCBI Taxonomy" id="656178"/>
    <lineage>
        <taxon>Bacteria</taxon>
        <taxon>Pseudomonadati</taxon>
        <taxon>Pseudomonadota</taxon>
        <taxon>Betaproteobacteria</taxon>
        <taxon>Burkholderiales</taxon>
        <taxon>Burkholderiaceae</taxon>
        <taxon>Pandoraea</taxon>
    </lineage>
</organism>
<feature type="transmembrane region" description="Helical" evidence="9">
    <location>
        <begin position="21"/>
        <end position="40"/>
    </location>
</feature>
<feature type="domain" description="Histidine kinase" evidence="10">
    <location>
        <begin position="463"/>
        <end position="652"/>
    </location>
</feature>
<dbReference type="SUPFAM" id="SSF55874">
    <property type="entry name" value="ATPase domain of HSP90 chaperone/DNA topoisomerase II/histidine kinase"/>
    <property type="match status" value="1"/>
</dbReference>
<dbReference type="Proteomes" id="UP000035085">
    <property type="component" value="Plasmid pPV15"/>
</dbReference>
<keyword evidence="4" id="KW-0808">Transferase</keyword>
<dbReference type="Gene3D" id="1.20.5.1930">
    <property type="match status" value="1"/>
</dbReference>
<evidence type="ECO:0000313" key="12">
    <source>
        <dbReference type="EMBL" id="APD11541.1"/>
    </source>
</evidence>
<evidence type="ECO:0000256" key="7">
    <source>
        <dbReference type="ARBA" id="ARBA00022840"/>
    </source>
</evidence>
<dbReference type="CDD" id="cd00130">
    <property type="entry name" value="PAS"/>
    <property type="match status" value="1"/>
</dbReference>
<dbReference type="InterPro" id="IPR003594">
    <property type="entry name" value="HATPase_dom"/>
</dbReference>
<dbReference type="EC" id="2.7.13.3" evidence="2"/>
<keyword evidence="9" id="KW-1133">Transmembrane helix</keyword>